<keyword evidence="4" id="KW-1185">Reference proteome</keyword>
<evidence type="ECO:0000313" key="4">
    <source>
        <dbReference type="Proteomes" id="UP001285521"/>
    </source>
</evidence>
<dbReference type="Gene3D" id="3.40.50.1110">
    <property type="entry name" value="SGNH hydrolase"/>
    <property type="match status" value="1"/>
</dbReference>
<proteinExistence type="predicted"/>
<name>A0ABU4T515_9PSEU</name>
<feature type="region of interest" description="Disordered" evidence="1">
    <location>
        <begin position="243"/>
        <end position="262"/>
    </location>
</feature>
<feature type="domain" description="SGNH hydrolase-type esterase" evidence="2">
    <location>
        <begin position="4"/>
        <end position="175"/>
    </location>
</feature>
<reference evidence="3 4" key="2">
    <citation type="submission" date="2023-11" db="EMBL/GenBank/DDBJ databases">
        <authorList>
            <person name="Lara A.C."/>
            <person name="Chronakova A."/>
        </authorList>
    </citation>
    <scope>NUCLEOTIDE SEQUENCE [LARGE SCALE GENOMIC DNA]</scope>
    <source>
        <strain evidence="3 4">BCCO 10_0856</strain>
    </source>
</reference>
<dbReference type="PANTHER" id="PTHR43784:SF2">
    <property type="entry name" value="GDSL-LIKE LIPASE_ACYLHYDROLASE, PUTATIVE (AFU_ORTHOLOGUE AFUA_2G00820)-RELATED"/>
    <property type="match status" value="1"/>
</dbReference>
<comment type="caution">
    <text evidence="3">The sequence shown here is derived from an EMBL/GenBank/DDBJ whole genome shotgun (WGS) entry which is preliminary data.</text>
</comment>
<evidence type="ECO:0000259" key="2">
    <source>
        <dbReference type="Pfam" id="PF13472"/>
    </source>
</evidence>
<sequence length="262" mass="28836">MLVLLGDSTAVGIGDLVPGGWRGFGPILSSAYPDNGYRNYAVSGARLADVRRTQLPQALREKPTAAVVIAGVNDTLRSDFSARRMHEDLDHVCRELTAAGVSVVTVRFHDQGRVFKLPGKLRRVLKDRIDEYNRVIDVVVARHGVRCVDLHTMPGAYELETWAVDRLHPSERGHRMLAKAFAAELRAVGHAVGEVSLECSGGRELTVWHHVAWLMLKGIPWLWKRGADLLPLLWMDETSAERYPNSAGPVPGEVLPADTGLA</sequence>
<dbReference type="GO" id="GO:0016787">
    <property type="term" value="F:hydrolase activity"/>
    <property type="evidence" value="ECO:0007669"/>
    <property type="project" value="UniProtKB-KW"/>
</dbReference>
<dbReference type="Pfam" id="PF13472">
    <property type="entry name" value="Lipase_GDSL_2"/>
    <property type="match status" value="1"/>
</dbReference>
<organism evidence="3 4">
    <name type="scientific">Lentzea miocenica</name>
    <dbReference type="NCBI Taxonomy" id="3095431"/>
    <lineage>
        <taxon>Bacteria</taxon>
        <taxon>Bacillati</taxon>
        <taxon>Actinomycetota</taxon>
        <taxon>Actinomycetes</taxon>
        <taxon>Pseudonocardiales</taxon>
        <taxon>Pseudonocardiaceae</taxon>
        <taxon>Lentzea</taxon>
    </lineage>
</organism>
<dbReference type="InterPro" id="IPR053140">
    <property type="entry name" value="GDSL_Rv0518-like"/>
</dbReference>
<evidence type="ECO:0000313" key="3">
    <source>
        <dbReference type="EMBL" id="MDX8033174.1"/>
    </source>
</evidence>
<protein>
    <submittedName>
        <fullName evidence="3">SGNH/GDSL hydrolase family protein</fullName>
        <ecNumber evidence="3">3.1.-.-</ecNumber>
    </submittedName>
</protein>
<dbReference type="CDD" id="cd01832">
    <property type="entry name" value="SGNH_hydrolase_like_1"/>
    <property type="match status" value="1"/>
</dbReference>
<dbReference type="Proteomes" id="UP001285521">
    <property type="component" value="Unassembled WGS sequence"/>
</dbReference>
<dbReference type="PANTHER" id="PTHR43784">
    <property type="entry name" value="GDSL-LIKE LIPASE/ACYLHYDROLASE, PUTATIVE (AFU_ORTHOLOGUE AFUA_2G00820)-RELATED"/>
    <property type="match status" value="1"/>
</dbReference>
<dbReference type="EMBL" id="JAXAVW010000019">
    <property type="protein sequence ID" value="MDX8033174.1"/>
    <property type="molecule type" value="Genomic_DNA"/>
</dbReference>
<accession>A0ABU4T515</accession>
<dbReference type="EC" id="3.1.-.-" evidence="3"/>
<gene>
    <name evidence="3" type="ORF">SK803_23400</name>
</gene>
<dbReference type="RefSeq" id="WP_319968200.1">
    <property type="nucleotide sequence ID" value="NZ_JAXAVW010000019.1"/>
</dbReference>
<reference evidence="3 4" key="1">
    <citation type="submission" date="2023-11" db="EMBL/GenBank/DDBJ databases">
        <title>Lentzea sokolovensis, sp. nov., Lentzea kristufkii, sp. nov., and Lentzea miocenensis, sp. nov., rare actinobacteria from Sokolov Coal Basin, Miocene lacustrine sediment, Czech Republic.</title>
        <authorList>
            <person name="Lara A."/>
            <person name="Kotroba L."/>
            <person name="Nouioui I."/>
            <person name="Neumann-Schaal M."/>
            <person name="Mast Y."/>
            <person name="Chronakova A."/>
        </authorList>
    </citation>
    <scope>NUCLEOTIDE SEQUENCE [LARGE SCALE GENOMIC DNA]</scope>
    <source>
        <strain evidence="3 4">BCCO 10_0856</strain>
    </source>
</reference>
<dbReference type="InterPro" id="IPR036514">
    <property type="entry name" value="SGNH_hydro_sf"/>
</dbReference>
<dbReference type="InterPro" id="IPR013830">
    <property type="entry name" value="SGNH_hydro"/>
</dbReference>
<keyword evidence="3" id="KW-0378">Hydrolase</keyword>
<evidence type="ECO:0000256" key="1">
    <source>
        <dbReference type="SAM" id="MobiDB-lite"/>
    </source>
</evidence>
<dbReference type="SUPFAM" id="SSF52266">
    <property type="entry name" value="SGNH hydrolase"/>
    <property type="match status" value="1"/>
</dbReference>